<gene>
    <name evidence="1" type="ORF">DSO57_1009954</name>
</gene>
<sequence>MDLEVKEVDFEAADDGRVVYSKLKRYLVLGLVSIAGLLGPISSTIYVWFTWFSIDILVSLRQQCDYRPENDQLQVRLDHWGVYDYIGHHGIKVINVS</sequence>
<dbReference type="EMBL" id="QTSX02000742">
    <property type="protein sequence ID" value="KAJ9085846.1"/>
    <property type="molecule type" value="Genomic_DNA"/>
</dbReference>
<evidence type="ECO:0000313" key="2">
    <source>
        <dbReference type="Proteomes" id="UP001165960"/>
    </source>
</evidence>
<accession>A0ACC2UGR8</accession>
<keyword evidence="2" id="KW-1185">Reference proteome</keyword>
<reference evidence="1" key="1">
    <citation type="submission" date="2022-04" db="EMBL/GenBank/DDBJ databases">
        <title>Genome of the entomopathogenic fungus Entomophthora muscae.</title>
        <authorList>
            <person name="Elya C."/>
            <person name="Lovett B.R."/>
            <person name="Lee E."/>
            <person name="Macias A.M."/>
            <person name="Hajek A.E."/>
            <person name="De Bivort B.L."/>
            <person name="Kasson M.T."/>
            <person name="De Fine Licht H.H."/>
            <person name="Stajich J.E."/>
        </authorList>
    </citation>
    <scope>NUCLEOTIDE SEQUENCE</scope>
    <source>
        <strain evidence="1">Berkeley</strain>
    </source>
</reference>
<name>A0ACC2UGR8_9FUNG</name>
<organism evidence="1 2">
    <name type="scientific">Entomophthora muscae</name>
    <dbReference type="NCBI Taxonomy" id="34485"/>
    <lineage>
        <taxon>Eukaryota</taxon>
        <taxon>Fungi</taxon>
        <taxon>Fungi incertae sedis</taxon>
        <taxon>Zoopagomycota</taxon>
        <taxon>Entomophthoromycotina</taxon>
        <taxon>Entomophthoromycetes</taxon>
        <taxon>Entomophthorales</taxon>
        <taxon>Entomophthoraceae</taxon>
        <taxon>Entomophthora</taxon>
    </lineage>
</organism>
<protein>
    <submittedName>
        <fullName evidence="1">Uncharacterized protein</fullName>
    </submittedName>
</protein>
<comment type="caution">
    <text evidence="1">The sequence shown here is derived from an EMBL/GenBank/DDBJ whole genome shotgun (WGS) entry which is preliminary data.</text>
</comment>
<dbReference type="Proteomes" id="UP001165960">
    <property type="component" value="Unassembled WGS sequence"/>
</dbReference>
<proteinExistence type="predicted"/>
<evidence type="ECO:0000313" key="1">
    <source>
        <dbReference type="EMBL" id="KAJ9085846.1"/>
    </source>
</evidence>